<evidence type="ECO:0000256" key="8">
    <source>
        <dbReference type="ARBA" id="ARBA00022898"/>
    </source>
</evidence>
<dbReference type="InterPro" id="IPR050147">
    <property type="entry name" value="Ser/Thr_Dehydratase"/>
</dbReference>
<dbReference type="FunFam" id="3.40.50.1100:FF:000040">
    <property type="entry name" value="L-serine dehydratase, putative"/>
    <property type="match status" value="1"/>
</dbReference>
<dbReference type="GO" id="GO:0006094">
    <property type="term" value="P:gluconeogenesis"/>
    <property type="evidence" value="ECO:0007669"/>
    <property type="project" value="UniProtKB-KW"/>
</dbReference>
<dbReference type="EMBL" id="CAKXYY010000004">
    <property type="protein sequence ID" value="CAH2351535.1"/>
    <property type="molecule type" value="Genomic_DNA"/>
</dbReference>
<keyword evidence="7" id="KW-0963">Cytoplasm</keyword>
<keyword evidence="13" id="KW-1185">Reference proteome</keyword>
<dbReference type="PANTHER" id="PTHR48078">
    <property type="entry name" value="THREONINE DEHYDRATASE, MITOCHONDRIAL-RELATED"/>
    <property type="match status" value="1"/>
</dbReference>
<evidence type="ECO:0000256" key="9">
    <source>
        <dbReference type="ARBA" id="ARBA00023239"/>
    </source>
</evidence>
<dbReference type="GO" id="GO:0003941">
    <property type="term" value="F:L-serine ammonia-lyase activity"/>
    <property type="evidence" value="ECO:0007669"/>
    <property type="project" value="UniProtKB-EC"/>
</dbReference>
<sequence length="353" mass="38545">METIEQVQPSSFSQPFTKTTLTEVTDSLPRRPPCRVFFKNEYEQPSGSFKLRGIGNLIGRSIAKAESQGISKNSMLVLASSGGNAGLAAAYASEFYNVSCIVVLPTSAKAQISAKLKQYGAKTVIIGSNINEADTYLKNVLMAEYQDKHIIYCHPFDNPLIWEGHASLITELSTQLDANEFNKLRSVVCSVGGGGLYNGLFKGLQQCKTKNTDLLLIETNQAPTMKETIRRGEIFTLDSVSSIATSLACSYLSPKSLDNFQNDSNIHTYLESIDDLESIKPLVQFYNQTGVVVEPACGAALSVVYDQLHLLEKNLTGLSKDDIVVIVVCGGSCTTLEELNSFKTVIARQENKL</sequence>
<dbReference type="PROSITE" id="PS00165">
    <property type="entry name" value="DEHYDRATASE_SER_THR"/>
    <property type="match status" value="1"/>
</dbReference>
<evidence type="ECO:0000256" key="4">
    <source>
        <dbReference type="ARBA" id="ARBA00010869"/>
    </source>
</evidence>
<dbReference type="OrthoDB" id="7773036at2759"/>
<evidence type="ECO:0000256" key="7">
    <source>
        <dbReference type="ARBA" id="ARBA00022490"/>
    </source>
</evidence>
<evidence type="ECO:0000256" key="3">
    <source>
        <dbReference type="ARBA" id="ARBA00004742"/>
    </source>
</evidence>
<reference evidence="12" key="1">
    <citation type="submission" date="2022-03" db="EMBL/GenBank/DDBJ databases">
        <authorList>
            <person name="Legras J.-L."/>
            <person name="Devillers H."/>
            <person name="Grondin C."/>
        </authorList>
    </citation>
    <scope>NUCLEOTIDE SEQUENCE</scope>
    <source>
        <strain evidence="12">CLIB 1423</strain>
    </source>
</reference>
<dbReference type="GO" id="GO:0005737">
    <property type="term" value="C:cytoplasm"/>
    <property type="evidence" value="ECO:0007669"/>
    <property type="project" value="UniProtKB-SubCell"/>
</dbReference>
<dbReference type="InterPro" id="IPR000634">
    <property type="entry name" value="Ser/Thr_deHydtase_PyrdxlP-BS"/>
</dbReference>
<gene>
    <name evidence="12" type="ORF">CLIB1423_04S00210</name>
</gene>
<organism evidence="12 13">
    <name type="scientific">[Candida] railenensis</name>
    <dbReference type="NCBI Taxonomy" id="45579"/>
    <lineage>
        <taxon>Eukaryota</taxon>
        <taxon>Fungi</taxon>
        <taxon>Dikarya</taxon>
        <taxon>Ascomycota</taxon>
        <taxon>Saccharomycotina</taxon>
        <taxon>Pichiomycetes</taxon>
        <taxon>Debaryomycetaceae</taxon>
        <taxon>Kurtzmaniella</taxon>
    </lineage>
</organism>
<dbReference type="GO" id="GO:0009097">
    <property type="term" value="P:isoleucine biosynthetic process"/>
    <property type="evidence" value="ECO:0007669"/>
    <property type="project" value="TreeGrafter"/>
</dbReference>
<evidence type="ECO:0000256" key="6">
    <source>
        <dbReference type="ARBA" id="ARBA00022432"/>
    </source>
</evidence>
<name>A0A9P0QLR3_9ASCO</name>
<dbReference type="Proteomes" id="UP000837801">
    <property type="component" value="Unassembled WGS sequence"/>
</dbReference>
<dbReference type="Gene3D" id="3.40.50.1100">
    <property type="match status" value="2"/>
</dbReference>
<accession>A0A9P0QLR3</accession>
<evidence type="ECO:0000256" key="10">
    <source>
        <dbReference type="ARBA" id="ARBA00049406"/>
    </source>
</evidence>
<evidence type="ECO:0000313" key="13">
    <source>
        <dbReference type="Proteomes" id="UP000837801"/>
    </source>
</evidence>
<keyword evidence="9" id="KW-0456">Lyase</keyword>
<dbReference type="GO" id="GO:0030170">
    <property type="term" value="F:pyridoxal phosphate binding"/>
    <property type="evidence" value="ECO:0007669"/>
    <property type="project" value="InterPro"/>
</dbReference>
<comment type="similarity">
    <text evidence="4">Belongs to the serine/threonine dehydratase family.</text>
</comment>
<feature type="domain" description="Tryptophan synthase beta chain-like PALP" evidence="11">
    <location>
        <begin position="26"/>
        <end position="330"/>
    </location>
</feature>
<evidence type="ECO:0000256" key="5">
    <source>
        <dbReference type="ARBA" id="ARBA00012093"/>
    </source>
</evidence>
<evidence type="ECO:0000256" key="2">
    <source>
        <dbReference type="ARBA" id="ARBA00004496"/>
    </source>
</evidence>
<dbReference type="GO" id="GO:0006565">
    <property type="term" value="P:L-serine catabolic process"/>
    <property type="evidence" value="ECO:0007669"/>
    <property type="project" value="TreeGrafter"/>
</dbReference>
<dbReference type="GO" id="GO:0004794">
    <property type="term" value="F:threonine deaminase activity"/>
    <property type="evidence" value="ECO:0007669"/>
    <property type="project" value="TreeGrafter"/>
</dbReference>
<keyword evidence="6" id="KW-0312">Gluconeogenesis</keyword>
<dbReference type="GO" id="GO:0006567">
    <property type="term" value="P:L-threonine catabolic process"/>
    <property type="evidence" value="ECO:0007669"/>
    <property type="project" value="TreeGrafter"/>
</dbReference>
<dbReference type="PANTHER" id="PTHR48078:SF2">
    <property type="entry name" value="CATABOLIC L-SERINE_THREONINE DEHYDRATASE"/>
    <property type="match status" value="1"/>
</dbReference>
<comment type="caution">
    <text evidence="12">The sequence shown here is derived from an EMBL/GenBank/DDBJ whole genome shotgun (WGS) entry which is preliminary data.</text>
</comment>
<comment type="catalytic activity">
    <reaction evidence="10">
        <text>L-serine = pyruvate + NH4(+)</text>
        <dbReference type="Rhea" id="RHEA:19169"/>
        <dbReference type="ChEBI" id="CHEBI:15361"/>
        <dbReference type="ChEBI" id="CHEBI:28938"/>
        <dbReference type="ChEBI" id="CHEBI:33384"/>
        <dbReference type="EC" id="4.3.1.17"/>
    </reaction>
</comment>
<dbReference type="EC" id="4.3.1.17" evidence="5"/>
<comment type="pathway">
    <text evidence="3">Carbohydrate biosynthesis; gluconeogenesis.</text>
</comment>
<dbReference type="InterPro" id="IPR001926">
    <property type="entry name" value="TrpB-like_PALP"/>
</dbReference>
<keyword evidence="8" id="KW-0663">Pyridoxal phosphate</keyword>
<dbReference type="SUPFAM" id="SSF53686">
    <property type="entry name" value="Tryptophan synthase beta subunit-like PLP-dependent enzymes"/>
    <property type="match status" value="1"/>
</dbReference>
<evidence type="ECO:0000313" key="12">
    <source>
        <dbReference type="EMBL" id="CAH2351535.1"/>
    </source>
</evidence>
<dbReference type="Pfam" id="PF00291">
    <property type="entry name" value="PALP"/>
    <property type="match status" value="1"/>
</dbReference>
<dbReference type="InterPro" id="IPR036052">
    <property type="entry name" value="TrpB-like_PALP_sf"/>
</dbReference>
<protein>
    <recommendedName>
        <fullName evidence="5">L-serine ammonia-lyase</fullName>
        <ecNumber evidence="5">4.3.1.17</ecNumber>
    </recommendedName>
</protein>
<evidence type="ECO:0000256" key="1">
    <source>
        <dbReference type="ARBA" id="ARBA00001933"/>
    </source>
</evidence>
<comment type="subcellular location">
    <subcellularLocation>
        <location evidence="2">Cytoplasm</location>
    </subcellularLocation>
</comment>
<proteinExistence type="inferred from homology"/>
<comment type="cofactor">
    <cofactor evidence="1">
        <name>pyridoxal 5'-phosphate</name>
        <dbReference type="ChEBI" id="CHEBI:597326"/>
    </cofactor>
</comment>
<dbReference type="AlphaFoldDB" id="A0A9P0QLR3"/>
<evidence type="ECO:0000259" key="11">
    <source>
        <dbReference type="Pfam" id="PF00291"/>
    </source>
</evidence>